<organism evidence="3 4">
    <name type="scientific">Phytophthora fragariae</name>
    <dbReference type="NCBI Taxonomy" id="53985"/>
    <lineage>
        <taxon>Eukaryota</taxon>
        <taxon>Sar</taxon>
        <taxon>Stramenopiles</taxon>
        <taxon>Oomycota</taxon>
        <taxon>Peronosporomycetes</taxon>
        <taxon>Peronosporales</taxon>
        <taxon>Peronosporaceae</taxon>
        <taxon>Phytophthora</taxon>
    </lineage>
</organism>
<dbReference type="InterPro" id="IPR049203">
    <property type="entry name" value="DUF6818"/>
</dbReference>
<feature type="region of interest" description="Disordered" evidence="1">
    <location>
        <begin position="507"/>
        <end position="533"/>
    </location>
</feature>
<proteinExistence type="predicted"/>
<accession>A0A6A3WBA0</accession>
<dbReference type="SUPFAM" id="SSF82199">
    <property type="entry name" value="SET domain"/>
    <property type="match status" value="1"/>
</dbReference>
<comment type="caution">
    <text evidence="3">The sequence shown here is derived from an EMBL/GenBank/DDBJ whole genome shotgun (WGS) entry which is preliminary data.</text>
</comment>
<reference evidence="3 4" key="1">
    <citation type="submission" date="2018-08" db="EMBL/GenBank/DDBJ databases">
        <title>Genomic investigation of the strawberry pathogen Phytophthora fragariae indicates pathogenicity is determined by transcriptional variation in three key races.</title>
        <authorList>
            <person name="Adams T.M."/>
            <person name="Armitage A.D."/>
            <person name="Sobczyk M.K."/>
            <person name="Bates H.J."/>
            <person name="Dunwell J.M."/>
            <person name="Nellist C.F."/>
            <person name="Harrison R.J."/>
        </authorList>
    </citation>
    <scope>NUCLEOTIDE SEQUENCE [LARGE SCALE GENOMIC DNA]</scope>
    <source>
        <strain evidence="3 4">BC-1</strain>
    </source>
</reference>
<dbReference type="InterPro" id="IPR001214">
    <property type="entry name" value="SET_dom"/>
</dbReference>
<feature type="compositionally biased region" description="Basic and acidic residues" evidence="1">
    <location>
        <begin position="622"/>
        <end position="646"/>
    </location>
</feature>
<feature type="region of interest" description="Disordered" evidence="1">
    <location>
        <begin position="356"/>
        <end position="479"/>
    </location>
</feature>
<dbReference type="PANTHER" id="PTHR34409:SF1">
    <property type="entry name" value="MYB-LIKE DOMAIN-CONTAINING PROTEIN"/>
    <property type="match status" value="1"/>
</dbReference>
<sequence>MRGLVATASIPAGEVLGQYPGHLQLFGPPGRNGPVNDGYRMHLKTRTSGNKHMGIDAMEYGSKLRLMNHACDPTARFHEVQTGSVLTVVAVSVRDIACGEEVTVSYGNRLWFVCRCGWTGCQHRDIQHLPDVPHSLRKRSLRKNANMAGRGRRMGYNNYSVQEQMLLCQIVEKIVPLGRNMWEQVALHYNANRNRTSPERDFESLRRKFKSLYGKPKPTGKGEVPLRLRPVVWAKRIQMKIESEGGVQTSHDGLDGGEDDAALEDAVRVATAQEGDESDSDGESEGPVNADRDEAEQEDVVSEGTPAAGTEQEGDAISQYAQRSSPPPTPQTQATGSIVTGDGTIDVSLVHLFNLSGDSSSDVEDDTNANSTAAPPSSAQGTPSQPGAALTAPTGTASATPQHDRVLRGETTPSAGSEQPRRTASSAGAALPRSTGRPRSTRRGPNPTMASPDGPMLQRDPSRAAEDDREVDENRNLNVASNRLGGHDLRVLRDNVATLTENLVNANGKRASTGTDATSTDPSYAQNKRVRAKKRLDEIQREIDDLEKRQSSSGGDLMGMLLLLQKDSDRRLQSEERRRREDREERIEAEKRERAEREQTRREEAEAETRRRQDAAEATLQLREDMRREDAVRQAALDSEREENKRRYEERLAFNREEARQRHEQMMMLLSSLQKK</sequence>
<feature type="compositionally biased region" description="Low complexity" evidence="1">
    <location>
        <begin position="368"/>
        <end position="379"/>
    </location>
</feature>
<dbReference type="CDD" id="cd08161">
    <property type="entry name" value="SET"/>
    <property type="match status" value="1"/>
</dbReference>
<dbReference type="Pfam" id="PF20681">
    <property type="entry name" value="DUF6818"/>
    <property type="match status" value="1"/>
</dbReference>
<evidence type="ECO:0000313" key="4">
    <source>
        <dbReference type="Proteomes" id="UP000440367"/>
    </source>
</evidence>
<dbReference type="SMART" id="SM00317">
    <property type="entry name" value="SET"/>
    <property type="match status" value="1"/>
</dbReference>
<feature type="region of interest" description="Disordered" evidence="1">
    <location>
        <begin position="568"/>
        <end position="646"/>
    </location>
</feature>
<evidence type="ECO:0000259" key="2">
    <source>
        <dbReference type="PROSITE" id="PS50280"/>
    </source>
</evidence>
<dbReference type="Proteomes" id="UP000440367">
    <property type="component" value="Unassembled WGS sequence"/>
</dbReference>
<dbReference type="InterPro" id="IPR046341">
    <property type="entry name" value="SET_dom_sf"/>
</dbReference>
<feature type="compositionally biased region" description="Acidic residues" evidence="1">
    <location>
        <begin position="274"/>
        <end position="284"/>
    </location>
</feature>
<evidence type="ECO:0000256" key="1">
    <source>
        <dbReference type="SAM" id="MobiDB-lite"/>
    </source>
</evidence>
<protein>
    <recommendedName>
        <fullName evidence="2">SET domain-containing protein</fullName>
    </recommendedName>
</protein>
<dbReference type="Pfam" id="PF00856">
    <property type="entry name" value="SET"/>
    <property type="match status" value="1"/>
</dbReference>
<dbReference type="AlphaFoldDB" id="A0A6A3WBA0"/>
<feature type="compositionally biased region" description="Polar residues" evidence="1">
    <location>
        <begin position="411"/>
        <end position="426"/>
    </location>
</feature>
<evidence type="ECO:0000313" key="3">
    <source>
        <dbReference type="EMBL" id="KAE9182158.1"/>
    </source>
</evidence>
<feature type="compositionally biased region" description="Basic and acidic residues" evidence="1">
    <location>
        <begin position="568"/>
        <end position="615"/>
    </location>
</feature>
<name>A0A6A3WBA0_9STRA</name>
<feature type="compositionally biased region" description="Low complexity" evidence="1">
    <location>
        <begin position="386"/>
        <end position="401"/>
    </location>
</feature>
<dbReference type="PANTHER" id="PTHR34409">
    <property type="entry name" value="SET DOMAIN-CONTAINING PROTEIN"/>
    <property type="match status" value="1"/>
</dbReference>
<feature type="domain" description="SET" evidence="2">
    <location>
        <begin position="1"/>
        <end position="107"/>
    </location>
</feature>
<gene>
    <name evidence="3" type="ORF">PF002_g27068</name>
</gene>
<dbReference type="EMBL" id="QXGD01002963">
    <property type="protein sequence ID" value="KAE9182158.1"/>
    <property type="molecule type" value="Genomic_DNA"/>
</dbReference>
<dbReference type="PROSITE" id="PS50280">
    <property type="entry name" value="SET"/>
    <property type="match status" value="1"/>
</dbReference>
<dbReference type="Gene3D" id="2.170.270.10">
    <property type="entry name" value="SET domain"/>
    <property type="match status" value="1"/>
</dbReference>
<feature type="compositionally biased region" description="Polar residues" evidence="1">
    <location>
        <begin position="507"/>
        <end position="526"/>
    </location>
</feature>
<feature type="region of interest" description="Disordered" evidence="1">
    <location>
        <begin position="271"/>
        <end position="339"/>
    </location>
</feature>